<sequence>MIIPLESLSDEARQGLVDEYCMRENGSNETEDPLEACRQGVEKALSEGRLLVLYTPYNPNQVAALVPADQLGEKEKAEVYEEPGGSSE</sequence>
<proteinExistence type="inferred from homology"/>
<accession>A0A4R7JN65</accession>
<dbReference type="InterPro" id="IPR010648">
    <property type="entry name" value="UPF0270"/>
</dbReference>
<gene>
    <name evidence="2" type="ORF">DES49_2540</name>
</gene>
<protein>
    <submittedName>
        <fullName evidence="2">Uncharacterized protein UPF0270</fullName>
    </submittedName>
</protein>
<dbReference type="Proteomes" id="UP000295830">
    <property type="component" value="Unassembled WGS sequence"/>
</dbReference>
<dbReference type="AlphaFoldDB" id="A0A4R7JN65"/>
<comment type="similarity">
    <text evidence="1">Belongs to the UPF0270 family.</text>
</comment>
<comment type="caution">
    <text evidence="2">The sequence shown here is derived from an EMBL/GenBank/DDBJ whole genome shotgun (WGS) entry which is preliminary data.</text>
</comment>
<dbReference type="OrthoDB" id="6120729at2"/>
<evidence type="ECO:0000256" key="1">
    <source>
        <dbReference type="ARBA" id="ARBA00006450"/>
    </source>
</evidence>
<reference evidence="2 3" key="1">
    <citation type="submission" date="2019-03" db="EMBL/GenBank/DDBJ databases">
        <title>Genomic Encyclopedia of Type Strains, Phase IV (KMG-IV): sequencing the most valuable type-strain genomes for metagenomic binning, comparative biology and taxonomic classification.</title>
        <authorList>
            <person name="Goeker M."/>
        </authorList>
    </citation>
    <scope>NUCLEOTIDE SEQUENCE [LARGE SCALE GENOMIC DNA]</scope>
    <source>
        <strain evidence="2 3">DSM 15505</strain>
    </source>
</reference>
<dbReference type="EMBL" id="SOAX01000006">
    <property type="protein sequence ID" value="TDT38563.1"/>
    <property type="molecule type" value="Genomic_DNA"/>
</dbReference>
<dbReference type="SUPFAM" id="SSF118001">
    <property type="entry name" value="YehU-like"/>
    <property type="match status" value="1"/>
</dbReference>
<evidence type="ECO:0000313" key="3">
    <source>
        <dbReference type="Proteomes" id="UP000295830"/>
    </source>
</evidence>
<dbReference type="InterPro" id="IPR036685">
    <property type="entry name" value="YehU-like_sf"/>
</dbReference>
<evidence type="ECO:0000313" key="2">
    <source>
        <dbReference type="EMBL" id="TDT38563.1"/>
    </source>
</evidence>
<name>A0A4R7JN65_9GAMM</name>
<keyword evidence="3" id="KW-1185">Reference proteome</keyword>
<dbReference type="Gene3D" id="1.10.10.610">
    <property type="entry name" value="YehU-like"/>
    <property type="match status" value="1"/>
</dbReference>
<dbReference type="RefSeq" id="WP_133736776.1">
    <property type="nucleotide sequence ID" value="NZ_SOAX01000006.1"/>
</dbReference>
<organism evidence="2 3">
    <name type="scientific">Halospina denitrificans</name>
    <dbReference type="NCBI Taxonomy" id="332522"/>
    <lineage>
        <taxon>Bacteria</taxon>
        <taxon>Pseudomonadati</taxon>
        <taxon>Pseudomonadota</taxon>
        <taxon>Gammaproteobacteria</taxon>
        <taxon>Halospina</taxon>
    </lineage>
</organism>
<dbReference type="Pfam" id="PF06794">
    <property type="entry name" value="UPF0270"/>
    <property type="match status" value="1"/>
</dbReference>